<feature type="transmembrane region" description="Helical" evidence="1">
    <location>
        <begin position="316"/>
        <end position="334"/>
    </location>
</feature>
<dbReference type="EMBL" id="CP046401">
    <property type="protein sequence ID" value="QGY45573.1"/>
    <property type="molecule type" value="Genomic_DNA"/>
</dbReference>
<keyword evidence="1" id="KW-0472">Membrane</keyword>
<keyword evidence="1" id="KW-1133">Transmembrane helix</keyword>
<dbReference type="KEGG" id="mcos:GM418_18420"/>
<proteinExistence type="predicted"/>
<evidence type="ECO:0000256" key="1">
    <source>
        <dbReference type="SAM" id="Phobius"/>
    </source>
</evidence>
<dbReference type="Proteomes" id="UP000428260">
    <property type="component" value="Chromosome"/>
</dbReference>
<gene>
    <name evidence="2" type="ORF">GM418_18420</name>
</gene>
<reference evidence="2 3" key="1">
    <citation type="submission" date="2019-11" db="EMBL/GenBank/DDBJ databases">
        <authorList>
            <person name="Zheng R.K."/>
            <person name="Sun C.M."/>
        </authorList>
    </citation>
    <scope>NUCLEOTIDE SEQUENCE [LARGE SCALE GENOMIC DNA]</scope>
    <source>
        <strain evidence="2 3">WC007</strain>
    </source>
</reference>
<protein>
    <submittedName>
        <fullName evidence="2">CHASE2 domain-containing protein</fullName>
    </submittedName>
</protein>
<organism evidence="2 3">
    <name type="scientific">Maribellus comscasis</name>
    <dbReference type="NCBI Taxonomy" id="2681766"/>
    <lineage>
        <taxon>Bacteria</taxon>
        <taxon>Pseudomonadati</taxon>
        <taxon>Bacteroidota</taxon>
        <taxon>Bacteroidia</taxon>
        <taxon>Marinilabiliales</taxon>
        <taxon>Prolixibacteraceae</taxon>
        <taxon>Maribellus</taxon>
    </lineage>
</organism>
<evidence type="ECO:0000313" key="2">
    <source>
        <dbReference type="EMBL" id="QGY45573.1"/>
    </source>
</evidence>
<feature type="transmembrane region" description="Helical" evidence="1">
    <location>
        <begin position="292"/>
        <end position="310"/>
    </location>
</feature>
<keyword evidence="1" id="KW-0812">Transmembrane</keyword>
<keyword evidence="3" id="KW-1185">Reference proteome</keyword>
<accession>A0A6I6K246</accession>
<dbReference type="AlphaFoldDB" id="A0A6I6K246"/>
<sequence>MPLFKNIKSLFRNYFVKYKIWLISLAHSFVLLSLGYIWLGMTYTFGDEAFLIKWTALIKKDILNFDPKPLPSEVLFINTSQSKVEIEINRDPLAIQPEEIEITDRKQLSELVSLIEPYKDDVQLVVLDLIFDLPSEDDSLLQTRLDKMGNKILGAVHINKNKEIPESVLDLPVALATYRSAEGMFFKYPIVYNEQKTLPAIMYEKISGNTISKKGMFFRDGNKISLKAPITDFKVRMTDFKLGKNLDESNFALHHMGTITELGKFMEPKDLKKMFAGKIIMIGDFDNDTHKTAFGIMPGMLIVFNAYLTLLNNDNIITLGWLLLIVIGFTWISHRILTGKGFNLLDLLKNKFRSGWIHFIIDSLDELFFLSILTILSYLFFNIHINILVLFVYLKLVEFGIDIVKNRYKIEV</sequence>
<evidence type="ECO:0000313" key="3">
    <source>
        <dbReference type="Proteomes" id="UP000428260"/>
    </source>
</evidence>
<name>A0A6I6K246_9BACT</name>
<feature type="transmembrane region" description="Helical" evidence="1">
    <location>
        <begin position="20"/>
        <end position="39"/>
    </location>
</feature>